<feature type="transmembrane region" description="Helical" evidence="1">
    <location>
        <begin position="146"/>
        <end position="163"/>
    </location>
</feature>
<accession>A0A7C5HFA5</accession>
<name>A0A7C5HFA5_UNCW3</name>
<keyword evidence="1" id="KW-1133">Transmembrane helix</keyword>
<evidence type="ECO:0000256" key="1">
    <source>
        <dbReference type="SAM" id="Phobius"/>
    </source>
</evidence>
<feature type="transmembrane region" description="Helical" evidence="1">
    <location>
        <begin position="7"/>
        <end position="29"/>
    </location>
</feature>
<proteinExistence type="predicted"/>
<organism evidence="2">
    <name type="scientific">candidate division WOR-3 bacterium</name>
    <dbReference type="NCBI Taxonomy" id="2052148"/>
    <lineage>
        <taxon>Bacteria</taxon>
        <taxon>Bacteria division WOR-3</taxon>
    </lineage>
</organism>
<protein>
    <submittedName>
        <fullName evidence="2">Uncharacterized protein</fullName>
    </submittedName>
</protein>
<evidence type="ECO:0000313" key="2">
    <source>
        <dbReference type="EMBL" id="HHE04511.1"/>
    </source>
</evidence>
<dbReference type="Proteomes" id="UP000886110">
    <property type="component" value="Unassembled WGS sequence"/>
</dbReference>
<comment type="caution">
    <text evidence="2">The sequence shown here is derived from an EMBL/GenBank/DDBJ whole genome shotgun (WGS) entry which is preliminary data.</text>
</comment>
<reference evidence="2" key="1">
    <citation type="journal article" date="2020" name="mSystems">
        <title>Genome- and Community-Level Interaction Insights into Carbon Utilization and Element Cycling Functions of Hydrothermarchaeota in Hydrothermal Sediment.</title>
        <authorList>
            <person name="Zhou Z."/>
            <person name="Liu Y."/>
            <person name="Xu W."/>
            <person name="Pan J."/>
            <person name="Luo Z.H."/>
            <person name="Li M."/>
        </authorList>
    </citation>
    <scope>NUCLEOTIDE SEQUENCE [LARGE SCALE GENOMIC DNA]</scope>
    <source>
        <strain evidence="2">HyVt-74</strain>
    </source>
</reference>
<dbReference type="EMBL" id="DRTB01000033">
    <property type="protein sequence ID" value="HHE04511.1"/>
    <property type="molecule type" value="Genomic_DNA"/>
</dbReference>
<gene>
    <name evidence="2" type="ORF">ENL19_00450</name>
</gene>
<sequence>MVAILKATTIIGILFILSSILVAGDWFYIPFSMNPEDYEPIAIFPEGDPADYVYHSNITYIPSKDMYYIEWNYVWLDAGGHTPDTERVRIYIKDGRLHHISLSIHYKWMDVYDYKKEGNHVYIYFTPVYHTPYTTPQSYIELGIERILPIAILFVIGLILILADRIKWKKPSL</sequence>
<keyword evidence="1" id="KW-0812">Transmembrane</keyword>
<keyword evidence="1" id="KW-0472">Membrane</keyword>
<dbReference type="AlphaFoldDB" id="A0A7C5HFA5"/>